<dbReference type="GeneID" id="129923483"/>
<feature type="compositionally biased region" description="Low complexity" evidence="1">
    <location>
        <begin position="593"/>
        <end position="609"/>
    </location>
</feature>
<keyword evidence="2" id="KW-0472">Membrane</keyword>
<gene>
    <name evidence="4" type="primary">LOC129923483</name>
</gene>
<dbReference type="OrthoDB" id="6154888at2759"/>
<feature type="compositionally biased region" description="Basic residues" evidence="1">
    <location>
        <begin position="457"/>
        <end position="471"/>
    </location>
</feature>
<keyword evidence="3" id="KW-1185">Reference proteome</keyword>
<feature type="compositionally biased region" description="Gly residues" evidence="1">
    <location>
        <begin position="247"/>
        <end position="259"/>
    </location>
</feature>
<feature type="region of interest" description="Disordered" evidence="1">
    <location>
        <begin position="409"/>
        <end position="443"/>
    </location>
</feature>
<feature type="transmembrane region" description="Helical" evidence="2">
    <location>
        <begin position="33"/>
        <end position="52"/>
    </location>
</feature>
<keyword evidence="2" id="KW-0812">Transmembrane</keyword>
<evidence type="ECO:0000313" key="4">
    <source>
        <dbReference type="RefSeq" id="XP_055870615.1"/>
    </source>
</evidence>
<feature type="compositionally biased region" description="Basic residues" evidence="1">
    <location>
        <begin position="488"/>
        <end position="502"/>
    </location>
</feature>
<dbReference type="RefSeq" id="XP_055870615.1">
    <property type="nucleotide sequence ID" value="XM_056014640.1"/>
</dbReference>
<feature type="compositionally biased region" description="Basic and acidic residues" evidence="1">
    <location>
        <begin position="157"/>
        <end position="169"/>
    </location>
</feature>
<keyword evidence="2" id="KW-1133">Transmembrane helix</keyword>
<feature type="region of interest" description="Disordered" evidence="1">
    <location>
        <begin position="155"/>
        <end position="227"/>
    </location>
</feature>
<feature type="region of interest" description="Disordered" evidence="1">
    <location>
        <begin position="454"/>
        <end position="473"/>
    </location>
</feature>
<feature type="region of interest" description="Disordered" evidence="1">
    <location>
        <begin position="593"/>
        <end position="621"/>
    </location>
</feature>
<evidence type="ECO:0000313" key="3">
    <source>
        <dbReference type="Proteomes" id="UP001165740"/>
    </source>
</evidence>
<accession>A0A9W2Z6D5</accession>
<feature type="compositionally biased region" description="Polar residues" evidence="1">
    <location>
        <begin position="184"/>
        <end position="209"/>
    </location>
</feature>
<feature type="region of interest" description="Disordered" evidence="1">
    <location>
        <begin position="482"/>
        <end position="514"/>
    </location>
</feature>
<name>A0A9W2Z6D5_BIOGL</name>
<evidence type="ECO:0000256" key="2">
    <source>
        <dbReference type="SAM" id="Phobius"/>
    </source>
</evidence>
<reference evidence="4" key="1">
    <citation type="submission" date="2025-08" db="UniProtKB">
        <authorList>
            <consortium name="RefSeq"/>
        </authorList>
    </citation>
    <scope>IDENTIFICATION</scope>
</reference>
<dbReference type="Proteomes" id="UP001165740">
    <property type="component" value="Chromosome 16"/>
</dbReference>
<sequence length="621" mass="67807">MTNYTGQLQEGLSYFPVRRINESTLLIPENIVWLPYAGLVVTVLCWLGYDFYRFHRKMKMKQARVEEHRSMLRLCPGKQRISMISGIGLRFRKGKPIIGDVWNTSPSSSDISSCYSPKRHGRVYSREVTPSDDGVCGYSEGETFPLRRATSYIDVDTTTHEEKTDRKGWEIGGEPVEGRGGHKSANSDSSSIECLKQSSGNSGTPSPATQEAPKKPLGNHNPSPSAVLTTSMADNIATDRLFRTFRAGGGVDDGGGGSGKSDTSGSQDAVTQTDFEDVYFNMTTGERINYPYSTSSNYNTYPPPNSIISWAPSSAQPRRRESVDFGKNIATPLPFLGLIPNSNQPMVVDMRPRLSRDESVGGAMKPSGKRRPSLRIDLLAAPHSPTTELVAQDHGFALEGLDVPHYAGGSRSLPSSGSDIFKPKDSRKSSHASIKPLSPSPAILSRINVMQDTPPLRQHHNHHHHHHHRTRRPETLDVMFSNASSKAHPSKKHSHGGHHLKPSRATSLSPGISADNERHSAMTLKVPERVPEPRTAPIPKHFYHQDEEGFFSSSHSSNYNSGRTFSNEADGSRRGILFFSRLAGAGRVSSNAAFDSSVGSSSGAAYGLGKPAPYKSGGFES</sequence>
<evidence type="ECO:0000256" key="1">
    <source>
        <dbReference type="SAM" id="MobiDB-lite"/>
    </source>
</evidence>
<protein>
    <submittedName>
        <fullName evidence="4">Uncharacterized protein LOC129923483</fullName>
    </submittedName>
</protein>
<organism evidence="3 4">
    <name type="scientific">Biomphalaria glabrata</name>
    <name type="common">Bloodfluke planorb</name>
    <name type="synonym">Freshwater snail</name>
    <dbReference type="NCBI Taxonomy" id="6526"/>
    <lineage>
        <taxon>Eukaryota</taxon>
        <taxon>Metazoa</taxon>
        <taxon>Spiralia</taxon>
        <taxon>Lophotrochozoa</taxon>
        <taxon>Mollusca</taxon>
        <taxon>Gastropoda</taxon>
        <taxon>Heterobranchia</taxon>
        <taxon>Euthyneura</taxon>
        <taxon>Panpulmonata</taxon>
        <taxon>Hygrophila</taxon>
        <taxon>Lymnaeoidea</taxon>
        <taxon>Planorbidae</taxon>
        <taxon>Biomphalaria</taxon>
    </lineage>
</organism>
<feature type="region of interest" description="Disordered" evidence="1">
    <location>
        <begin position="247"/>
        <end position="270"/>
    </location>
</feature>
<dbReference type="AlphaFoldDB" id="A0A9W2Z6D5"/>
<proteinExistence type="predicted"/>